<organism evidence="2 3">
    <name type="scientific">Lacticaseibacillus paracasei NRIC 0644</name>
    <dbReference type="NCBI Taxonomy" id="1435038"/>
    <lineage>
        <taxon>Bacteria</taxon>
        <taxon>Bacillati</taxon>
        <taxon>Bacillota</taxon>
        <taxon>Bacilli</taxon>
        <taxon>Lactobacillales</taxon>
        <taxon>Lactobacillaceae</taxon>
        <taxon>Lacticaseibacillus</taxon>
    </lineage>
</organism>
<sequence>MSQIILLIAALFFFTRHVFRFERISRLTLVIIPAYTLVTGILLVSHKRPTFLALAVTILIGAILGWFQTTGLKIHVSQKPDVNGLPIIEIRHGWQYLVGWIVIFIYGLGFALLSGWHVDVLSELSEEIEKDLFVWKNFSSSTWNIMIMSATASLVYTWRLLQKEPKIQAVIFKGTHLDHHD</sequence>
<feature type="transmembrane region" description="Helical" evidence="1">
    <location>
        <begin position="93"/>
        <end position="118"/>
    </location>
</feature>
<dbReference type="EMBL" id="BAYM01000389">
    <property type="protein sequence ID" value="GAN37985.1"/>
    <property type="molecule type" value="Genomic_DNA"/>
</dbReference>
<dbReference type="AlphaFoldDB" id="A0A0C9P0S6"/>
<evidence type="ECO:0000313" key="2">
    <source>
        <dbReference type="EMBL" id="GAN37985.1"/>
    </source>
</evidence>
<accession>A0A0C9P0S6</accession>
<keyword evidence="1" id="KW-0472">Membrane</keyword>
<reference evidence="3" key="1">
    <citation type="submission" date="2014-05" db="EMBL/GenBank/DDBJ databases">
        <title>Whole genome sequencing of Lactobacillus casei NRIC0644.</title>
        <authorList>
            <person name="Atarashi H."/>
            <person name="Yoshida Y."/>
            <person name="Fujimura S."/>
            <person name="Tanaka N."/>
            <person name="Shiwa Y."/>
            <person name="Yoshikawa H."/>
            <person name="Okada S."/>
            <person name="Nakagawa J."/>
        </authorList>
    </citation>
    <scope>NUCLEOTIDE SEQUENCE [LARGE SCALE GENOMIC DNA]</scope>
    <source>
        <strain evidence="3">NRIC0644</strain>
    </source>
</reference>
<name>A0A0C9P0S6_LACPA</name>
<proteinExistence type="predicted"/>
<evidence type="ECO:0000313" key="3">
    <source>
        <dbReference type="Proteomes" id="UP000032552"/>
    </source>
</evidence>
<feature type="transmembrane region" description="Helical" evidence="1">
    <location>
        <begin position="51"/>
        <end position="72"/>
    </location>
</feature>
<keyword evidence="1" id="KW-0812">Transmembrane</keyword>
<dbReference type="Proteomes" id="UP000032552">
    <property type="component" value="Unassembled WGS sequence"/>
</dbReference>
<gene>
    <name evidence="2" type="ORF">LC0644_2574</name>
</gene>
<keyword evidence="1" id="KW-1133">Transmembrane helix</keyword>
<feature type="transmembrane region" description="Helical" evidence="1">
    <location>
        <begin position="138"/>
        <end position="158"/>
    </location>
</feature>
<evidence type="ECO:0000256" key="1">
    <source>
        <dbReference type="SAM" id="Phobius"/>
    </source>
</evidence>
<protein>
    <submittedName>
        <fullName evidence="2">Hydrophobic protein</fullName>
    </submittedName>
</protein>
<comment type="caution">
    <text evidence="2">The sequence shown here is derived from an EMBL/GenBank/DDBJ whole genome shotgun (WGS) entry which is preliminary data.</text>
</comment>
<dbReference type="RefSeq" id="WP_016384857.1">
    <property type="nucleotide sequence ID" value="NZ_BAYM01000389.1"/>
</dbReference>